<feature type="region of interest" description="Disordered" evidence="1">
    <location>
        <begin position="1"/>
        <end position="26"/>
    </location>
</feature>
<evidence type="ECO:0000313" key="2">
    <source>
        <dbReference type="EMBL" id="QRI44126.1"/>
    </source>
</evidence>
<accession>A0A890V235</accession>
<reference evidence="2" key="1">
    <citation type="submission" date="2020-11" db="EMBL/GenBank/DDBJ databases">
        <title>Viral genomes from river ports along the Yangtze River in China.</title>
        <authorList>
            <person name="Lu J."/>
            <person name="Shen Q."/>
            <person name="Yang S."/>
            <person name="Zhang W."/>
        </authorList>
    </citation>
    <scope>NUCLEOTIDE SEQUENCE</scope>
    <source>
        <strain evidence="2">2wh-CRESS-5</strain>
    </source>
</reference>
<dbReference type="EMBL" id="MW346995">
    <property type="protein sequence ID" value="QRI44126.1"/>
    <property type="molecule type" value="Genomic_DNA"/>
</dbReference>
<evidence type="ECO:0000256" key="1">
    <source>
        <dbReference type="SAM" id="MobiDB-lite"/>
    </source>
</evidence>
<name>A0A890V235_9VIRU</name>
<organism evidence="2">
    <name type="scientific">Cressdnaviricota sp</name>
    <dbReference type="NCBI Taxonomy" id="2748378"/>
    <lineage>
        <taxon>Viruses</taxon>
        <taxon>Monodnaviria</taxon>
        <taxon>Shotokuvirae</taxon>
        <taxon>Cressdnaviricota</taxon>
    </lineage>
</organism>
<feature type="compositionally biased region" description="Basic residues" evidence="1">
    <location>
        <begin position="1"/>
        <end position="20"/>
    </location>
</feature>
<sequence length="248" mass="27214">MPYARRTRKAAPMRRRRYARKPAGPPRSVLTKVVRRVNTLARRFKPEVKIVQQGSTVNVGAINGVGVNGAALDGPLALTSQGTGGANRVGNVVNLLSMQIKGFVAQQSSTSANRKVVLMLIQELRHTQSSVALSVPLLVNDFMDLDARTGTLTTQSYRTFDNMSNWRVLARKTVYLKADNFASQATETTYNMYVKFRKPIRMNYSGGPSFLDGGAIYLLMLADNGDISAGSLTGTRVTYDIRSLFTDS</sequence>
<protein>
    <submittedName>
        <fullName evidence="2">Capsid protein</fullName>
    </submittedName>
</protein>
<proteinExistence type="predicted"/>
<dbReference type="InterPro" id="IPR029053">
    <property type="entry name" value="Viral_coat"/>
</dbReference>
<dbReference type="Gene3D" id="2.60.120.20">
    <property type="match status" value="1"/>
</dbReference>